<protein>
    <submittedName>
        <fullName evidence="1">Uncharacterized protein</fullName>
    </submittedName>
</protein>
<evidence type="ECO:0000313" key="1">
    <source>
        <dbReference type="EMBL" id="PMD55495.1"/>
    </source>
</evidence>
<accession>A0A2J6SXJ8</accession>
<dbReference type="GeneID" id="36583555"/>
<organism evidence="1 2">
    <name type="scientific">Hyaloscypha bicolor E</name>
    <dbReference type="NCBI Taxonomy" id="1095630"/>
    <lineage>
        <taxon>Eukaryota</taxon>
        <taxon>Fungi</taxon>
        <taxon>Dikarya</taxon>
        <taxon>Ascomycota</taxon>
        <taxon>Pezizomycotina</taxon>
        <taxon>Leotiomycetes</taxon>
        <taxon>Helotiales</taxon>
        <taxon>Hyaloscyphaceae</taxon>
        <taxon>Hyaloscypha</taxon>
        <taxon>Hyaloscypha bicolor</taxon>
    </lineage>
</organism>
<keyword evidence="2" id="KW-1185">Reference proteome</keyword>
<dbReference type="EMBL" id="KZ613855">
    <property type="protein sequence ID" value="PMD55495.1"/>
    <property type="molecule type" value="Genomic_DNA"/>
</dbReference>
<dbReference type="RefSeq" id="XP_024732399.1">
    <property type="nucleotide sequence ID" value="XM_024875475.1"/>
</dbReference>
<proteinExistence type="predicted"/>
<feature type="non-terminal residue" evidence="1">
    <location>
        <position position="1"/>
    </location>
</feature>
<evidence type="ECO:0000313" key="2">
    <source>
        <dbReference type="Proteomes" id="UP000235371"/>
    </source>
</evidence>
<sequence length="49" mass="5479">ACLDFIKIKGTYSGKNLTQIIYKRGKKLGILHKIISLTRDNAKNNNTCA</sequence>
<dbReference type="OrthoDB" id="2976890at2759"/>
<name>A0A2J6SXJ8_9HELO</name>
<dbReference type="InParanoid" id="A0A2J6SXJ8"/>
<reference evidence="1 2" key="1">
    <citation type="submission" date="2016-04" db="EMBL/GenBank/DDBJ databases">
        <title>A degradative enzymes factory behind the ericoid mycorrhizal symbiosis.</title>
        <authorList>
            <consortium name="DOE Joint Genome Institute"/>
            <person name="Martino E."/>
            <person name="Morin E."/>
            <person name="Grelet G."/>
            <person name="Kuo A."/>
            <person name="Kohler A."/>
            <person name="Daghino S."/>
            <person name="Barry K."/>
            <person name="Choi C."/>
            <person name="Cichocki N."/>
            <person name="Clum A."/>
            <person name="Copeland A."/>
            <person name="Hainaut M."/>
            <person name="Haridas S."/>
            <person name="Labutti K."/>
            <person name="Lindquist E."/>
            <person name="Lipzen A."/>
            <person name="Khouja H.-R."/>
            <person name="Murat C."/>
            <person name="Ohm R."/>
            <person name="Olson A."/>
            <person name="Spatafora J."/>
            <person name="Veneault-Fourrey C."/>
            <person name="Henrissat B."/>
            <person name="Grigoriev I."/>
            <person name="Martin F."/>
            <person name="Perotto S."/>
        </authorList>
    </citation>
    <scope>NUCLEOTIDE SEQUENCE [LARGE SCALE GENOMIC DNA]</scope>
    <source>
        <strain evidence="1 2">E</strain>
    </source>
</reference>
<dbReference type="AlphaFoldDB" id="A0A2J6SXJ8"/>
<gene>
    <name evidence="1" type="ORF">K444DRAFT_537556</name>
</gene>
<dbReference type="Proteomes" id="UP000235371">
    <property type="component" value="Unassembled WGS sequence"/>
</dbReference>